<gene>
    <name evidence="2" type="ORF">SMACR_03074</name>
</gene>
<dbReference type="Proteomes" id="UP000433876">
    <property type="component" value="Unassembled WGS sequence"/>
</dbReference>
<feature type="region of interest" description="Disordered" evidence="1">
    <location>
        <begin position="62"/>
        <end position="92"/>
    </location>
</feature>
<reference evidence="2 3" key="1">
    <citation type="submission" date="2017-07" db="EMBL/GenBank/DDBJ databases">
        <title>Genome sequence of the Sordaria macrospora wild type strain R19027.</title>
        <authorList>
            <person name="Nowrousian M."/>
            <person name="Teichert I."/>
            <person name="Kueck U."/>
        </authorList>
    </citation>
    <scope>NUCLEOTIDE SEQUENCE [LARGE SCALE GENOMIC DNA]</scope>
    <source>
        <strain evidence="2 3">R19027</strain>
        <tissue evidence="2">Mycelium</tissue>
    </source>
</reference>
<evidence type="ECO:0000313" key="3">
    <source>
        <dbReference type="Proteomes" id="UP000433876"/>
    </source>
</evidence>
<organism evidence="2 3">
    <name type="scientific">Sordaria macrospora</name>
    <dbReference type="NCBI Taxonomy" id="5147"/>
    <lineage>
        <taxon>Eukaryota</taxon>
        <taxon>Fungi</taxon>
        <taxon>Dikarya</taxon>
        <taxon>Ascomycota</taxon>
        <taxon>Pezizomycotina</taxon>
        <taxon>Sordariomycetes</taxon>
        <taxon>Sordariomycetidae</taxon>
        <taxon>Sordariales</taxon>
        <taxon>Sordariaceae</taxon>
        <taxon>Sordaria</taxon>
    </lineage>
</organism>
<dbReference type="EMBL" id="NMPR01000054">
    <property type="protein sequence ID" value="KAA8632491.1"/>
    <property type="molecule type" value="Genomic_DNA"/>
</dbReference>
<comment type="caution">
    <text evidence="2">The sequence shown here is derived from an EMBL/GenBank/DDBJ whole genome shotgun (WGS) entry which is preliminary data.</text>
</comment>
<accession>A0A8S8ZV78</accession>
<protein>
    <submittedName>
        <fullName evidence="2">Uncharacterized protein</fullName>
    </submittedName>
</protein>
<evidence type="ECO:0000256" key="1">
    <source>
        <dbReference type="SAM" id="MobiDB-lite"/>
    </source>
</evidence>
<name>A0A8S8ZV78_SORMA</name>
<feature type="compositionally biased region" description="Basic and acidic residues" evidence="1">
    <location>
        <begin position="15"/>
        <end position="24"/>
    </location>
</feature>
<dbReference type="AlphaFoldDB" id="A0A8S8ZV78"/>
<evidence type="ECO:0000313" key="2">
    <source>
        <dbReference type="EMBL" id="KAA8632491.1"/>
    </source>
</evidence>
<sequence>MHLERATRQVKYNKSRREPICTGPKLEEGEDRLVDYQGESEFCDLPQWGSALPVLVSVVPSERPMEEDNATEIDEDEYVEAPENPSPAPQNT</sequence>
<proteinExistence type="predicted"/>
<dbReference type="VEuPathDB" id="FungiDB:SMAC_03074"/>
<feature type="region of interest" description="Disordered" evidence="1">
    <location>
        <begin position="1"/>
        <end position="24"/>
    </location>
</feature>
<feature type="compositionally biased region" description="Acidic residues" evidence="1">
    <location>
        <begin position="65"/>
        <end position="80"/>
    </location>
</feature>